<keyword evidence="4" id="KW-1185">Reference proteome</keyword>
<feature type="chain" id="PRO_5045157183" evidence="2">
    <location>
        <begin position="20"/>
        <end position="242"/>
    </location>
</feature>
<comment type="caution">
    <text evidence="3">The sequence shown here is derived from an EMBL/GenBank/DDBJ whole genome shotgun (WGS) entry which is preliminary data.</text>
</comment>
<feature type="transmembrane region" description="Helical" evidence="1">
    <location>
        <begin position="116"/>
        <end position="134"/>
    </location>
</feature>
<feature type="non-terminal residue" evidence="3">
    <location>
        <position position="242"/>
    </location>
</feature>
<evidence type="ECO:0000256" key="2">
    <source>
        <dbReference type="SAM" id="SignalP"/>
    </source>
</evidence>
<feature type="signal peptide" evidence="2">
    <location>
        <begin position="1"/>
        <end position="19"/>
    </location>
</feature>
<dbReference type="Proteomes" id="UP001159405">
    <property type="component" value="Unassembled WGS sequence"/>
</dbReference>
<dbReference type="EMBL" id="CALNXK010000080">
    <property type="protein sequence ID" value="CAH3147196.1"/>
    <property type="molecule type" value="Genomic_DNA"/>
</dbReference>
<evidence type="ECO:0000256" key="1">
    <source>
        <dbReference type="SAM" id="Phobius"/>
    </source>
</evidence>
<gene>
    <name evidence="3" type="ORF">PLOB_00046004</name>
</gene>
<keyword evidence="1" id="KW-0472">Membrane</keyword>
<reference evidence="3 4" key="1">
    <citation type="submission" date="2022-05" db="EMBL/GenBank/DDBJ databases">
        <authorList>
            <consortium name="Genoscope - CEA"/>
            <person name="William W."/>
        </authorList>
    </citation>
    <scope>NUCLEOTIDE SEQUENCE [LARGE SCALE GENOMIC DNA]</scope>
</reference>
<evidence type="ECO:0000313" key="4">
    <source>
        <dbReference type="Proteomes" id="UP001159405"/>
    </source>
</evidence>
<protein>
    <submittedName>
        <fullName evidence="3">Uncharacterized protein</fullName>
    </submittedName>
</protein>
<feature type="non-terminal residue" evidence="3">
    <location>
        <position position="1"/>
    </location>
</feature>
<keyword evidence="1" id="KW-0812">Transmembrane</keyword>
<keyword evidence="1" id="KW-1133">Transmembrane helix</keyword>
<organism evidence="3 4">
    <name type="scientific">Porites lobata</name>
    <dbReference type="NCBI Taxonomy" id="104759"/>
    <lineage>
        <taxon>Eukaryota</taxon>
        <taxon>Metazoa</taxon>
        <taxon>Cnidaria</taxon>
        <taxon>Anthozoa</taxon>
        <taxon>Hexacorallia</taxon>
        <taxon>Scleractinia</taxon>
        <taxon>Fungiina</taxon>
        <taxon>Poritidae</taxon>
        <taxon>Porites</taxon>
    </lineage>
</organism>
<accession>A0ABN8PQ49</accession>
<proteinExistence type="predicted"/>
<evidence type="ECO:0000313" key="3">
    <source>
        <dbReference type="EMBL" id="CAH3147196.1"/>
    </source>
</evidence>
<sequence length="242" mass="27557">EISYLLTFIILYCHYSVHAGPKSRDVQMVQDHKATAESLGKVIKLFGRQEILNLKKTSAEKNVRFRRDHGTSNNPCLKEVKALMINATHVVKEHVCYLTSNTGCNPVNGKYLCEKMLSIFLLTVIIVFFHYSVYARPKSREDWMGQDNDDQATSQTLGKDIKLFSRQKFLNANQITEERSLRFRRNHNSTSNPCFKAEKVEMFAAGLAVKVHECFTTTNLGCRPVNGKFLCEKIKSVVNDSA</sequence>
<keyword evidence="2" id="KW-0732">Signal</keyword>
<name>A0ABN8PQ49_9CNID</name>